<evidence type="ECO:0000313" key="10">
    <source>
        <dbReference type="EMBL" id="EEE17791.1"/>
    </source>
</evidence>
<feature type="transmembrane region" description="Helical" evidence="9">
    <location>
        <begin position="197"/>
        <end position="216"/>
    </location>
</feature>
<feature type="binding site" evidence="7">
    <location>
        <position position="164"/>
    </location>
    <ligand>
        <name>Mg(2+)</name>
        <dbReference type="ChEBI" id="CHEBI:18420"/>
    </ligand>
</feature>
<feature type="compositionally biased region" description="Basic and acidic residues" evidence="8">
    <location>
        <begin position="409"/>
        <end position="420"/>
    </location>
</feature>
<dbReference type="Pfam" id="PF00953">
    <property type="entry name" value="Glycos_transf_4"/>
    <property type="match status" value="1"/>
</dbReference>
<keyword evidence="7" id="KW-0479">Metal-binding</keyword>
<feature type="transmembrane region" description="Helical" evidence="9">
    <location>
        <begin position="112"/>
        <end position="133"/>
    </location>
</feature>
<keyword evidence="5 9" id="KW-1133">Transmembrane helix</keyword>
<reference evidence="10 11" key="1">
    <citation type="submission" date="2009-01" db="EMBL/GenBank/DDBJ databases">
        <authorList>
            <person name="Madupu R."/>
            <person name="Sebastian Y."/>
            <person name="Durkin A.S."/>
            <person name="Torralba M."/>
            <person name="Methe B."/>
            <person name="Sutton G.G."/>
            <person name="Strausberg R.L."/>
            <person name="Nelson K.E."/>
        </authorList>
    </citation>
    <scope>NUCLEOTIDE SEQUENCE [LARGE SCALE GENOMIC DNA]</scope>
    <source>
        <strain evidence="10 11">ATCC 49626</strain>
    </source>
</reference>
<comment type="caution">
    <text evidence="10">The sequence shown here is derived from an EMBL/GenBank/DDBJ whole genome shotgun (WGS) entry which is preliminary data.</text>
</comment>
<dbReference type="GO" id="GO:0016780">
    <property type="term" value="F:phosphotransferase activity, for other substituted phosphate groups"/>
    <property type="evidence" value="ECO:0007669"/>
    <property type="project" value="InterPro"/>
</dbReference>
<evidence type="ECO:0000256" key="9">
    <source>
        <dbReference type="SAM" id="Phobius"/>
    </source>
</evidence>
<dbReference type="PANTHER" id="PTHR22926:SF3">
    <property type="entry name" value="UNDECAPRENYL-PHOSPHATE ALPHA-N-ACETYLGLUCOSAMINYL 1-PHOSPHATE TRANSFERASE"/>
    <property type="match status" value="1"/>
</dbReference>
<evidence type="ECO:0000256" key="4">
    <source>
        <dbReference type="ARBA" id="ARBA00022692"/>
    </source>
</evidence>
<dbReference type="GO" id="GO:0009103">
    <property type="term" value="P:lipopolysaccharide biosynthetic process"/>
    <property type="evidence" value="ECO:0007669"/>
    <property type="project" value="TreeGrafter"/>
</dbReference>
<name>B9CKQ3_LANR4</name>
<proteinExistence type="predicted"/>
<dbReference type="GO" id="GO:0071555">
    <property type="term" value="P:cell wall organization"/>
    <property type="evidence" value="ECO:0007669"/>
    <property type="project" value="TreeGrafter"/>
</dbReference>
<feature type="transmembrane region" description="Helical" evidence="9">
    <location>
        <begin position="139"/>
        <end position="159"/>
    </location>
</feature>
<protein>
    <submittedName>
        <fullName evidence="10">Glycosyltransferase, group 4 family</fullName>
        <ecNumber evidence="10">2.7.8.-</ecNumber>
    </submittedName>
</protein>
<feature type="transmembrane region" description="Helical" evidence="9">
    <location>
        <begin position="301"/>
        <end position="318"/>
    </location>
</feature>
<evidence type="ECO:0000313" key="11">
    <source>
        <dbReference type="Proteomes" id="UP000004070"/>
    </source>
</evidence>
<dbReference type="GO" id="GO:0046872">
    <property type="term" value="F:metal ion binding"/>
    <property type="evidence" value="ECO:0007669"/>
    <property type="project" value="UniProtKB-KW"/>
</dbReference>
<evidence type="ECO:0000256" key="8">
    <source>
        <dbReference type="SAM" id="MobiDB-lite"/>
    </source>
</evidence>
<feature type="binding site" evidence="7">
    <location>
        <position position="224"/>
    </location>
    <ligand>
        <name>Mg(2+)</name>
        <dbReference type="ChEBI" id="CHEBI:18420"/>
    </ligand>
</feature>
<gene>
    <name evidence="10" type="ORF">ATORI0001_0610</name>
</gene>
<comment type="cofactor">
    <cofactor evidence="7">
        <name>Mg(2+)</name>
        <dbReference type="ChEBI" id="CHEBI:18420"/>
    </cofactor>
</comment>
<dbReference type="Proteomes" id="UP000004070">
    <property type="component" value="Unassembled WGS sequence"/>
</dbReference>
<feature type="region of interest" description="Disordered" evidence="8">
    <location>
        <begin position="391"/>
        <end position="420"/>
    </location>
</feature>
<dbReference type="GO" id="GO:0044038">
    <property type="term" value="P:cell wall macromolecule biosynthetic process"/>
    <property type="evidence" value="ECO:0007669"/>
    <property type="project" value="TreeGrafter"/>
</dbReference>
<dbReference type="eggNOG" id="COG0472">
    <property type="taxonomic scope" value="Bacteria"/>
</dbReference>
<feature type="transmembrane region" description="Helical" evidence="9">
    <location>
        <begin position="251"/>
        <end position="270"/>
    </location>
</feature>
<evidence type="ECO:0000256" key="3">
    <source>
        <dbReference type="ARBA" id="ARBA00022679"/>
    </source>
</evidence>
<dbReference type="CDD" id="cd06853">
    <property type="entry name" value="GT_WecA_like"/>
    <property type="match status" value="1"/>
</dbReference>
<dbReference type="InterPro" id="IPR000715">
    <property type="entry name" value="Glycosyl_transferase_4"/>
</dbReference>
<dbReference type="RefSeq" id="WP_003148311.1">
    <property type="nucleotide sequence ID" value="NZ_ACFE01000001.1"/>
</dbReference>
<keyword evidence="2" id="KW-1003">Cell membrane</keyword>
<dbReference type="PROSITE" id="PS01348">
    <property type="entry name" value="MRAY_2"/>
    <property type="match status" value="1"/>
</dbReference>
<sequence>MDLCLLMLGVFCIAALLACFITPPIRKLAWTLGVVDKPSKRRINKKPIARLGGVALFVGLVASLALYFVVRDKNGGLFDKNVNFYLLSLAFLIIFATGLIDDFISLKPLQKLLGQVVAACLAAAAGLVIGKVADPLNSGSFISLGLLAYPATVIYLVAWTNIINLIDGLDGLAAGVSCIAAATMFILSIWAHRLDAAALSLAIAGSTLGFLVHNFYPARIFMGDSGALTLGFALGTVSLLSVTRIAGLTTIIVPLVVAGIPIIDTFSAIVRRTRAHVSFATADRGHIHHRLMAAGYNQRQAVLFIYAWTGLLCIGSLVMTQVNALPRIAIFMMLLAMSAVFAKHLHLFEPVLLHHTDPGTGEDELITPTDPEFQDEIEQLHEREHERVEEFEEAAGIRRSNATKNTSRAGRETNKIDKED</sequence>
<dbReference type="PANTHER" id="PTHR22926">
    <property type="entry name" value="PHOSPHO-N-ACETYLMURAMOYL-PENTAPEPTIDE-TRANSFERASE"/>
    <property type="match status" value="1"/>
</dbReference>
<dbReference type="GO" id="GO:0005886">
    <property type="term" value="C:plasma membrane"/>
    <property type="evidence" value="ECO:0007669"/>
    <property type="project" value="UniProtKB-SubCell"/>
</dbReference>
<feature type="transmembrane region" description="Helical" evidence="9">
    <location>
        <begin position="47"/>
        <end position="70"/>
    </location>
</feature>
<dbReference type="EC" id="2.7.8.-" evidence="10"/>
<keyword evidence="6 9" id="KW-0472">Membrane</keyword>
<feature type="transmembrane region" description="Helical" evidence="9">
    <location>
        <begin position="6"/>
        <end position="26"/>
    </location>
</feature>
<comment type="subcellular location">
    <subcellularLocation>
        <location evidence="1">Cell membrane</location>
        <topology evidence="1">Multi-pass membrane protein</topology>
    </subcellularLocation>
</comment>
<evidence type="ECO:0000256" key="6">
    <source>
        <dbReference type="ARBA" id="ARBA00023136"/>
    </source>
</evidence>
<keyword evidence="7" id="KW-0460">Magnesium</keyword>
<evidence type="ECO:0000256" key="1">
    <source>
        <dbReference type="ARBA" id="ARBA00004651"/>
    </source>
</evidence>
<keyword evidence="3 10" id="KW-0808">Transferase</keyword>
<dbReference type="InterPro" id="IPR018480">
    <property type="entry name" value="PNAcMuramoyl-5peptid_Trfase_CS"/>
</dbReference>
<dbReference type="GeneID" id="84904124"/>
<evidence type="ECO:0000256" key="7">
    <source>
        <dbReference type="PIRSR" id="PIRSR600715-1"/>
    </source>
</evidence>
<evidence type="ECO:0000256" key="5">
    <source>
        <dbReference type="ARBA" id="ARBA00022989"/>
    </source>
</evidence>
<accession>B9CKQ3</accession>
<evidence type="ECO:0000256" key="2">
    <source>
        <dbReference type="ARBA" id="ARBA00022475"/>
    </source>
</evidence>
<organism evidence="10 11">
    <name type="scientific">Lancefieldella rimae (strain ATCC 49626 / DSM 7090 / CCUG 31168 / NBRC 15546 / VPI D140H-11A)</name>
    <name type="common">Atopobium rimae</name>
    <dbReference type="NCBI Taxonomy" id="553184"/>
    <lineage>
        <taxon>Bacteria</taxon>
        <taxon>Bacillati</taxon>
        <taxon>Actinomycetota</taxon>
        <taxon>Coriobacteriia</taxon>
        <taxon>Coriobacteriales</taxon>
        <taxon>Atopobiaceae</taxon>
        <taxon>Lancefieldella</taxon>
    </lineage>
</organism>
<dbReference type="EMBL" id="ACFE01000001">
    <property type="protein sequence ID" value="EEE17791.1"/>
    <property type="molecule type" value="Genomic_DNA"/>
</dbReference>
<keyword evidence="4 9" id="KW-0812">Transmembrane</keyword>
<dbReference type="STRING" id="1383.IV60_GL000230"/>
<dbReference type="AlphaFoldDB" id="B9CKQ3"/>
<feature type="transmembrane region" description="Helical" evidence="9">
    <location>
        <begin position="82"/>
        <end position="100"/>
    </location>
</feature>
<feature type="transmembrane region" description="Helical" evidence="9">
    <location>
        <begin position="171"/>
        <end position="191"/>
    </location>
</feature>